<accession>A0A1E3PTR4</accession>
<dbReference type="EMBL" id="KV454311">
    <property type="protein sequence ID" value="ODQ68819.1"/>
    <property type="molecule type" value="Genomic_DNA"/>
</dbReference>
<evidence type="ECO:0000313" key="1">
    <source>
        <dbReference type="EMBL" id="ODQ68819.1"/>
    </source>
</evidence>
<sequence>MDSAKIFVDNIHTLLSAIPSHVIQQIYETTLVQFPQTSAILRIWTGDCAQQDTHFLLTSF</sequence>
<name>A0A1E3PTR4_LIPST</name>
<organism evidence="1 2">
    <name type="scientific">Lipomyces starkeyi NRRL Y-11557</name>
    <dbReference type="NCBI Taxonomy" id="675824"/>
    <lineage>
        <taxon>Eukaryota</taxon>
        <taxon>Fungi</taxon>
        <taxon>Dikarya</taxon>
        <taxon>Ascomycota</taxon>
        <taxon>Saccharomycotina</taxon>
        <taxon>Lipomycetes</taxon>
        <taxon>Lipomycetales</taxon>
        <taxon>Lipomycetaceae</taxon>
        <taxon>Lipomyces</taxon>
    </lineage>
</organism>
<protein>
    <submittedName>
        <fullName evidence="1">Uncharacterized protein</fullName>
    </submittedName>
</protein>
<gene>
    <name evidence="1" type="ORF">LIPSTDRAFT_76724</name>
</gene>
<proteinExistence type="predicted"/>
<dbReference type="AlphaFoldDB" id="A0A1E3PTR4"/>
<keyword evidence="2" id="KW-1185">Reference proteome</keyword>
<dbReference type="Proteomes" id="UP000094385">
    <property type="component" value="Unassembled WGS sequence"/>
</dbReference>
<evidence type="ECO:0000313" key="2">
    <source>
        <dbReference type="Proteomes" id="UP000094385"/>
    </source>
</evidence>
<reference evidence="1 2" key="1">
    <citation type="journal article" date="2016" name="Proc. Natl. Acad. Sci. U.S.A.">
        <title>Comparative genomics of biotechnologically important yeasts.</title>
        <authorList>
            <person name="Riley R."/>
            <person name="Haridas S."/>
            <person name="Wolfe K.H."/>
            <person name="Lopes M.R."/>
            <person name="Hittinger C.T."/>
            <person name="Goeker M."/>
            <person name="Salamov A.A."/>
            <person name="Wisecaver J.H."/>
            <person name="Long T.M."/>
            <person name="Calvey C.H."/>
            <person name="Aerts A.L."/>
            <person name="Barry K.W."/>
            <person name="Choi C."/>
            <person name="Clum A."/>
            <person name="Coughlan A.Y."/>
            <person name="Deshpande S."/>
            <person name="Douglass A.P."/>
            <person name="Hanson S.J."/>
            <person name="Klenk H.-P."/>
            <person name="LaButti K.M."/>
            <person name="Lapidus A."/>
            <person name="Lindquist E.A."/>
            <person name="Lipzen A.M."/>
            <person name="Meier-Kolthoff J.P."/>
            <person name="Ohm R.A."/>
            <person name="Otillar R.P."/>
            <person name="Pangilinan J.L."/>
            <person name="Peng Y."/>
            <person name="Rokas A."/>
            <person name="Rosa C.A."/>
            <person name="Scheuner C."/>
            <person name="Sibirny A.A."/>
            <person name="Slot J.C."/>
            <person name="Stielow J.B."/>
            <person name="Sun H."/>
            <person name="Kurtzman C.P."/>
            <person name="Blackwell M."/>
            <person name="Grigoriev I.V."/>
            <person name="Jeffries T.W."/>
        </authorList>
    </citation>
    <scope>NUCLEOTIDE SEQUENCE [LARGE SCALE GENOMIC DNA]</scope>
    <source>
        <strain evidence="1 2">NRRL Y-11557</strain>
    </source>
</reference>